<protein>
    <recommendedName>
        <fullName evidence="4">DUF4190 domain-containing protein</fullName>
    </recommendedName>
</protein>
<reference evidence="2" key="1">
    <citation type="submission" date="2024-05" db="EMBL/GenBank/DDBJ databases">
        <title>30 novel species of actinomycetes from the DSMZ collection.</title>
        <authorList>
            <person name="Nouioui I."/>
        </authorList>
    </citation>
    <scope>NUCLEOTIDE SEQUENCE</scope>
    <source>
        <strain evidence="2">DSM 41527</strain>
    </source>
</reference>
<feature type="transmembrane region" description="Helical" evidence="1">
    <location>
        <begin position="20"/>
        <end position="44"/>
    </location>
</feature>
<dbReference type="Proteomes" id="UP001180551">
    <property type="component" value="Unassembled WGS sequence"/>
</dbReference>
<comment type="caution">
    <text evidence="2">The sequence shown here is derived from an EMBL/GenBank/DDBJ whole genome shotgun (WGS) entry which is preliminary data.</text>
</comment>
<dbReference type="EMBL" id="JAVRFE010000023">
    <property type="protein sequence ID" value="MDT0457693.1"/>
    <property type="molecule type" value="Genomic_DNA"/>
</dbReference>
<accession>A0ABU2T9V1</accession>
<keyword evidence="1" id="KW-0472">Membrane</keyword>
<keyword evidence="1" id="KW-1133">Transmembrane helix</keyword>
<name>A0ABU2T9V1_9ACTN</name>
<organism evidence="2 3">
    <name type="scientific">Streptomyces mooreae</name>
    <dbReference type="NCBI Taxonomy" id="3075523"/>
    <lineage>
        <taxon>Bacteria</taxon>
        <taxon>Bacillati</taxon>
        <taxon>Actinomycetota</taxon>
        <taxon>Actinomycetes</taxon>
        <taxon>Kitasatosporales</taxon>
        <taxon>Streptomycetaceae</taxon>
        <taxon>Streptomyces</taxon>
    </lineage>
</organism>
<evidence type="ECO:0000256" key="1">
    <source>
        <dbReference type="SAM" id="Phobius"/>
    </source>
</evidence>
<gene>
    <name evidence="2" type="ORF">RM550_18440</name>
</gene>
<proteinExistence type="predicted"/>
<keyword evidence="1" id="KW-0812">Transmembrane</keyword>
<feature type="transmembrane region" description="Helical" evidence="1">
    <location>
        <begin position="64"/>
        <end position="83"/>
    </location>
</feature>
<evidence type="ECO:0008006" key="4">
    <source>
        <dbReference type="Google" id="ProtNLM"/>
    </source>
</evidence>
<dbReference type="RefSeq" id="WP_311624813.1">
    <property type="nucleotide sequence ID" value="NZ_JAVRFE010000023.1"/>
</dbReference>
<sequence>MRAGSDVALAAVWHPDPHHPITWAMFFGALIVVAGSVTLFLGVFAAIDTWRKAGRPRGRSLRGVLLGGGCCLVVGLVVAAFGIRMY</sequence>
<keyword evidence="3" id="KW-1185">Reference proteome</keyword>
<evidence type="ECO:0000313" key="3">
    <source>
        <dbReference type="Proteomes" id="UP001180551"/>
    </source>
</evidence>
<evidence type="ECO:0000313" key="2">
    <source>
        <dbReference type="EMBL" id="MDT0457693.1"/>
    </source>
</evidence>